<comment type="catalytic activity">
    <reaction evidence="6">
        <text>a D-alpha-amino acid + O2 + H2O = a 2-oxocarboxylate + H2O2 + NH4(+)</text>
        <dbReference type="Rhea" id="RHEA:21816"/>
        <dbReference type="ChEBI" id="CHEBI:15377"/>
        <dbReference type="ChEBI" id="CHEBI:15379"/>
        <dbReference type="ChEBI" id="CHEBI:16240"/>
        <dbReference type="ChEBI" id="CHEBI:28938"/>
        <dbReference type="ChEBI" id="CHEBI:35179"/>
        <dbReference type="ChEBI" id="CHEBI:59871"/>
        <dbReference type="EC" id="1.4.3.3"/>
    </reaction>
    <physiologicalReaction direction="left-to-right" evidence="6">
        <dbReference type="Rhea" id="RHEA:21817"/>
    </physiologicalReaction>
</comment>
<evidence type="ECO:0000256" key="4">
    <source>
        <dbReference type="ARBA" id="ARBA00022827"/>
    </source>
</evidence>
<evidence type="ECO:0000256" key="1">
    <source>
        <dbReference type="ARBA" id="ARBA00001974"/>
    </source>
</evidence>
<sequence length="389" mass="42103">MSKPFRQSRFRDPAGGAVMTARLDRPSALVIGAGVSGWTTALVLARRGWRVVVAADRFGVDTVSTVAGALWEWPPSVCGRHHDQSVLGRSAEWAQYSYIRFARLAADPRTGVSLRPAVFYFTRPVDEDPAELAKMTEVERFVPGFVRDPELIAAHGVSPDAGVVDAYSYLAPTIDTDWYLAWLARQAEAAGITVVRRTVRGALAEQEDELLAEFGVELIVNCSGLGARELADDPTVVPHRGALLRAVNDGSHMARVTAAHAVANDAGTDNQDMVFIVPRGANRLLLGGLVEPGEYGTDLSLDDYAPLREMLDRCRRFLPSLREAHLDAVDPVRVGLRPFREGGVRLQLEPGSRIVHNYGHGGAGVTLSWGCADEVAQLADALHARQGVA</sequence>
<accession>D5PGV8</accession>
<organism evidence="9 10">
    <name type="scientific">Mycobacterium parascrofulaceum ATCC BAA-614</name>
    <dbReference type="NCBI Taxonomy" id="525368"/>
    <lineage>
        <taxon>Bacteria</taxon>
        <taxon>Bacillati</taxon>
        <taxon>Actinomycetota</taxon>
        <taxon>Actinomycetes</taxon>
        <taxon>Mycobacteriales</taxon>
        <taxon>Mycobacteriaceae</taxon>
        <taxon>Mycobacterium</taxon>
        <taxon>Mycobacterium simiae complex</taxon>
    </lineage>
</organism>
<dbReference type="InterPro" id="IPR006181">
    <property type="entry name" value="D-amino_acid_oxidase_CS"/>
</dbReference>
<name>D5PGV8_9MYCO</name>
<dbReference type="InterPro" id="IPR023209">
    <property type="entry name" value="DAO"/>
</dbReference>
<evidence type="ECO:0000256" key="7">
    <source>
        <dbReference type="PIRSR" id="PIRSR000189-1"/>
    </source>
</evidence>
<dbReference type="RefSeq" id="WP_007169390.1">
    <property type="nucleotide sequence ID" value="NZ_GG770554.1"/>
</dbReference>
<evidence type="ECO:0000256" key="6">
    <source>
        <dbReference type="ARBA" id="ARBA00049547"/>
    </source>
</evidence>
<dbReference type="GO" id="GO:0005737">
    <property type="term" value="C:cytoplasm"/>
    <property type="evidence" value="ECO:0007669"/>
    <property type="project" value="TreeGrafter"/>
</dbReference>
<evidence type="ECO:0000259" key="8">
    <source>
        <dbReference type="Pfam" id="PF01266"/>
    </source>
</evidence>
<comment type="cofactor">
    <cofactor evidence="1 7">
        <name>FAD</name>
        <dbReference type="ChEBI" id="CHEBI:57692"/>
    </cofactor>
</comment>
<keyword evidence="4 7" id="KW-0274">FAD</keyword>
<feature type="binding site" evidence="7">
    <location>
        <position position="337"/>
    </location>
    <ligand>
        <name>D-dopa</name>
        <dbReference type="ChEBI" id="CHEBI:149689"/>
    </ligand>
</feature>
<reference evidence="9 10" key="1">
    <citation type="submission" date="2010-04" db="EMBL/GenBank/DDBJ databases">
        <authorList>
            <person name="Muzny D."/>
            <person name="Qin X."/>
            <person name="Deng J."/>
            <person name="Jiang H."/>
            <person name="Liu Y."/>
            <person name="Qu J."/>
            <person name="Song X.-Z."/>
            <person name="Zhang L."/>
            <person name="Thornton R."/>
            <person name="Coyle M."/>
            <person name="Francisco L."/>
            <person name="Jackson L."/>
            <person name="Javaid M."/>
            <person name="Korchina V."/>
            <person name="Kovar C."/>
            <person name="Mata R."/>
            <person name="Mathew T."/>
            <person name="Ngo R."/>
            <person name="Nguyen L."/>
            <person name="Nguyen N."/>
            <person name="Okwuonu G."/>
            <person name="Ongeri F."/>
            <person name="Pham C."/>
            <person name="Simmons D."/>
            <person name="Wilczek-Boney K."/>
            <person name="Hale W."/>
            <person name="Jakkamsetti A."/>
            <person name="Pham P."/>
            <person name="Ruth R."/>
            <person name="San Lucas F."/>
            <person name="Warren J."/>
            <person name="Zhang J."/>
            <person name="Zhao Z."/>
            <person name="Zhou C."/>
            <person name="Zhu D."/>
            <person name="Lee S."/>
            <person name="Bess C."/>
            <person name="Blankenburg K."/>
            <person name="Forbes L."/>
            <person name="Fu Q."/>
            <person name="Gubbala S."/>
            <person name="Hirani K."/>
            <person name="Jayaseelan J.C."/>
            <person name="Lara F."/>
            <person name="Munidasa M."/>
            <person name="Palculict T."/>
            <person name="Patil S."/>
            <person name="Pu L.-L."/>
            <person name="Saada N."/>
            <person name="Tang L."/>
            <person name="Weissenberger G."/>
            <person name="Zhu Y."/>
            <person name="Hemphill L."/>
            <person name="Shang Y."/>
            <person name="Youmans B."/>
            <person name="Ayvaz T."/>
            <person name="Ross M."/>
            <person name="Santibanez J."/>
            <person name="Aqrawi P."/>
            <person name="Gross S."/>
            <person name="Joshi V."/>
            <person name="Fowler G."/>
            <person name="Nazareth L."/>
            <person name="Reid J."/>
            <person name="Worley K."/>
            <person name="Petrosino J."/>
            <person name="Highlander S."/>
            <person name="Gibbs R."/>
        </authorList>
    </citation>
    <scope>NUCLEOTIDE SEQUENCE [LARGE SCALE GENOMIC DNA]</scope>
    <source>
        <strain evidence="9 10">ATCC BAA-614</strain>
    </source>
</reference>
<dbReference type="Pfam" id="PF01266">
    <property type="entry name" value="DAO"/>
    <property type="match status" value="1"/>
</dbReference>
<dbReference type="SUPFAM" id="SSF54373">
    <property type="entry name" value="FAD-linked reductases, C-terminal domain"/>
    <property type="match status" value="1"/>
</dbReference>
<feature type="binding site" evidence="7">
    <location>
        <position position="199"/>
    </location>
    <ligand>
        <name>FAD</name>
        <dbReference type="ChEBI" id="CHEBI:57692"/>
    </ligand>
</feature>
<dbReference type="PANTHER" id="PTHR11530:SF25">
    <property type="entry name" value="FAD DEPENDENT OXIDOREDUCTASE DOMAIN-CONTAINING PROTEIN"/>
    <property type="match status" value="1"/>
</dbReference>
<feature type="binding site" evidence="7">
    <location>
        <position position="362"/>
    </location>
    <ligand>
        <name>D-dopa</name>
        <dbReference type="ChEBI" id="CHEBI:149689"/>
    </ligand>
</feature>
<dbReference type="Gene3D" id="3.30.9.10">
    <property type="entry name" value="D-Amino Acid Oxidase, subunit A, domain 2"/>
    <property type="match status" value="1"/>
</dbReference>
<proteinExistence type="inferred from homology"/>
<keyword evidence="10" id="KW-1185">Reference proteome</keyword>
<dbReference type="PIRSF" id="PIRSF000189">
    <property type="entry name" value="D-aa_oxidase"/>
    <property type="match status" value="1"/>
</dbReference>
<evidence type="ECO:0000256" key="2">
    <source>
        <dbReference type="ARBA" id="ARBA00006730"/>
    </source>
</evidence>
<comment type="similarity">
    <text evidence="2">Belongs to the DAMOX/DASOX family.</text>
</comment>
<dbReference type="SUPFAM" id="SSF51971">
    <property type="entry name" value="Nucleotide-binding domain"/>
    <property type="match status" value="1"/>
</dbReference>
<dbReference type="GO" id="GO:0071949">
    <property type="term" value="F:FAD binding"/>
    <property type="evidence" value="ECO:0007669"/>
    <property type="project" value="InterPro"/>
</dbReference>
<dbReference type="HOGENOM" id="CLU_034311_4_0_11"/>
<dbReference type="InterPro" id="IPR006076">
    <property type="entry name" value="FAD-dep_OxRdtase"/>
</dbReference>
<comment type="caution">
    <text evidence="9">The sequence shown here is derived from an EMBL/GenBank/DDBJ whole genome shotgun (WGS) entry which is preliminary data.</text>
</comment>
<feature type="domain" description="FAD dependent oxidoreductase" evidence="8">
    <location>
        <begin position="29"/>
        <end position="378"/>
    </location>
</feature>
<evidence type="ECO:0000313" key="10">
    <source>
        <dbReference type="Proteomes" id="UP000003653"/>
    </source>
</evidence>
<dbReference type="eggNOG" id="COG0665">
    <property type="taxonomic scope" value="Bacteria"/>
</dbReference>
<evidence type="ECO:0000256" key="5">
    <source>
        <dbReference type="ARBA" id="ARBA00023002"/>
    </source>
</evidence>
<dbReference type="PROSITE" id="PS00677">
    <property type="entry name" value="DAO"/>
    <property type="match status" value="1"/>
</dbReference>
<feature type="binding site" evidence="7">
    <location>
        <begin position="56"/>
        <end position="57"/>
    </location>
    <ligand>
        <name>FAD</name>
        <dbReference type="ChEBI" id="CHEBI:57692"/>
    </ligand>
</feature>
<dbReference type="GO" id="GO:0003884">
    <property type="term" value="F:D-amino-acid oxidase activity"/>
    <property type="evidence" value="ECO:0007669"/>
    <property type="project" value="UniProtKB-EC"/>
</dbReference>
<evidence type="ECO:0000313" key="9">
    <source>
        <dbReference type="EMBL" id="EFG74684.1"/>
    </source>
</evidence>
<dbReference type="Proteomes" id="UP000003653">
    <property type="component" value="Unassembled WGS sequence"/>
</dbReference>
<keyword evidence="5" id="KW-0560">Oxidoreductase</keyword>
<dbReference type="GO" id="GO:0019478">
    <property type="term" value="P:D-amino acid catabolic process"/>
    <property type="evidence" value="ECO:0007669"/>
    <property type="project" value="TreeGrafter"/>
</dbReference>
<dbReference type="Gene3D" id="3.40.50.720">
    <property type="entry name" value="NAD(P)-binding Rossmann-like Domain"/>
    <property type="match status" value="1"/>
</dbReference>
<dbReference type="AlphaFoldDB" id="D5PGV8"/>
<keyword evidence="3" id="KW-0285">Flavoprotein</keyword>
<dbReference type="EMBL" id="ADNV01000352">
    <property type="protein sequence ID" value="EFG74684.1"/>
    <property type="molecule type" value="Genomic_DNA"/>
</dbReference>
<feature type="binding site" evidence="7">
    <location>
        <begin position="361"/>
        <end position="366"/>
    </location>
    <ligand>
        <name>FAD</name>
        <dbReference type="ChEBI" id="CHEBI:57692"/>
    </ligand>
</feature>
<gene>
    <name evidence="9" type="primary">aao_1</name>
    <name evidence="9" type="ORF">HMPREF0591_5402</name>
</gene>
<dbReference type="PANTHER" id="PTHR11530">
    <property type="entry name" value="D-AMINO ACID OXIDASE"/>
    <property type="match status" value="1"/>
</dbReference>
<evidence type="ECO:0000256" key="3">
    <source>
        <dbReference type="ARBA" id="ARBA00022630"/>
    </source>
</evidence>
<protein>
    <submittedName>
        <fullName evidence="9">FAD dependent oxidoreductase</fullName>
    </submittedName>
</protein>